<keyword evidence="5" id="KW-0862">Zinc</keyword>
<dbReference type="Gene3D" id="3.20.20.210">
    <property type="match status" value="1"/>
</dbReference>
<dbReference type="SUPFAM" id="SSF51726">
    <property type="entry name" value="UROD/MetE-like"/>
    <property type="match status" value="1"/>
</dbReference>
<dbReference type="Proteomes" id="UP000247465">
    <property type="component" value="Chromosome"/>
</dbReference>
<organism evidence="8 9">
    <name type="scientific">Candidatus Moanibacter tarae</name>
    <dbReference type="NCBI Taxonomy" id="2200854"/>
    <lineage>
        <taxon>Bacteria</taxon>
        <taxon>Pseudomonadati</taxon>
        <taxon>Verrucomicrobiota</taxon>
        <taxon>Opitutia</taxon>
        <taxon>Puniceicoccales</taxon>
        <taxon>Puniceicoccales incertae sedis</taxon>
        <taxon>Candidatus Moanibacter</taxon>
    </lineage>
</organism>
<dbReference type="InterPro" id="IPR000257">
    <property type="entry name" value="Uroporphyrinogen_deCOase"/>
</dbReference>
<reference evidence="8 9" key="1">
    <citation type="submission" date="2018-06" db="EMBL/GenBank/DDBJ databases">
        <title>Draft Genome Sequence of a Novel Marine Bacterium Related to the Verrucomicrobia.</title>
        <authorList>
            <person name="Vosseberg J."/>
            <person name="Martijn J."/>
            <person name="Ettema T.J.G."/>
        </authorList>
    </citation>
    <scope>NUCLEOTIDE SEQUENCE [LARGE SCALE GENOMIC DNA]</scope>
    <source>
        <strain evidence="8">TARA_B100001123</strain>
    </source>
</reference>
<evidence type="ECO:0000256" key="5">
    <source>
        <dbReference type="ARBA" id="ARBA00022833"/>
    </source>
</evidence>
<evidence type="ECO:0000256" key="3">
    <source>
        <dbReference type="ARBA" id="ARBA00022679"/>
    </source>
</evidence>
<dbReference type="GO" id="GO:0015948">
    <property type="term" value="P:methanogenesis"/>
    <property type="evidence" value="ECO:0007669"/>
    <property type="project" value="UniProtKB-KW"/>
</dbReference>
<evidence type="ECO:0000313" key="8">
    <source>
        <dbReference type="EMBL" id="AWT59728.1"/>
    </source>
</evidence>
<evidence type="ECO:0000256" key="4">
    <source>
        <dbReference type="ARBA" id="ARBA00022723"/>
    </source>
</evidence>
<keyword evidence="2" id="KW-0489">Methyltransferase</keyword>
<evidence type="ECO:0000259" key="7">
    <source>
        <dbReference type="Pfam" id="PF01208"/>
    </source>
</evidence>
<dbReference type="NCBIfam" id="NF004889">
    <property type="entry name" value="PRK06252.1"/>
    <property type="match status" value="1"/>
</dbReference>
<dbReference type="EC" id="4.1.1.37" evidence="8"/>
<dbReference type="GO" id="GO:0006730">
    <property type="term" value="P:one-carbon metabolic process"/>
    <property type="evidence" value="ECO:0007669"/>
    <property type="project" value="InterPro"/>
</dbReference>
<dbReference type="EMBL" id="CP029803">
    <property type="protein sequence ID" value="AWT59728.1"/>
    <property type="molecule type" value="Genomic_DNA"/>
</dbReference>
<keyword evidence="8" id="KW-0456">Lyase</keyword>
<dbReference type="PANTHER" id="PTHR47099">
    <property type="entry name" value="METHYLCOBAMIDE:COM METHYLTRANSFERASE MTBA"/>
    <property type="match status" value="1"/>
</dbReference>
<dbReference type="GO" id="GO:0004853">
    <property type="term" value="F:uroporphyrinogen decarboxylase activity"/>
    <property type="evidence" value="ECO:0007669"/>
    <property type="project" value="UniProtKB-EC"/>
</dbReference>
<evidence type="ECO:0000256" key="6">
    <source>
        <dbReference type="ARBA" id="ARBA00022994"/>
    </source>
</evidence>
<dbReference type="InterPro" id="IPR038071">
    <property type="entry name" value="UROD/MetE-like_sf"/>
</dbReference>
<dbReference type="GO" id="GO:0046872">
    <property type="term" value="F:metal ion binding"/>
    <property type="evidence" value="ECO:0007669"/>
    <property type="project" value="UniProtKB-KW"/>
</dbReference>
<dbReference type="AlphaFoldDB" id="A0A2Z4AFH2"/>
<proteinExistence type="predicted"/>
<keyword evidence="6" id="KW-0484">Methanogenesis</keyword>
<dbReference type="PANTHER" id="PTHR47099:SF1">
    <property type="entry name" value="METHYLCOBAMIDE:COM METHYLTRANSFERASE MTBA"/>
    <property type="match status" value="1"/>
</dbReference>
<keyword evidence="4" id="KW-0479">Metal-binding</keyword>
<accession>A0A2Z4AFH2</accession>
<dbReference type="Pfam" id="PF01208">
    <property type="entry name" value="URO-D"/>
    <property type="match status" value="1"/>
</dbReference>
<gene>
    <name evidence="8" type="primary">hemE_1</name>
    <name evidence="8" type="ORF">DF168_00922</name>
</gene>
<dbReference type="GO" id="GO:0008168">
    <property type="term" value="F:methyltransferase activity"/>
    <property type="evidence" value="ECO:0007669"/>
    <property type="project" value="UniProtKB-KW"/>
</dbReference>
<dbReference type="GO" id="GO:0032259">
    <property type="term" value="P:methylation"/>
    <property type="evidence" value="ECO:0007669"/>
    <property type="project" value="UniProtKB-KW"/>
</dbReference>
<sequence length="349" mass="39094">MTTKSENILPMTSRERVLAALQRKPVDRTPCCNPTSLATVELMDLVDAPFPQANREPEMMARLAATGHTELGFDTIMPVFSIIQESSALGCKIQWEQKDNWPTVRMREPIYLEPEDIKIPSDFLTHQDTRCVLESIRILRREFGDEVAIIGKTMGPWSLAYHCFGVEPFLLLSLDDPGRTMLCLDKLKKATIEFGVAQIEAGADALTLPDHATGDLVSGEYYERFLKDLHTEFVERIPIPLILHICGRTVDRMGFIAQTGMAAFHYDSKNKPNESMDAVRDGIALVGNINNPETLFSKGPEEVREEVTQNLEAGVQMIGPECAIPLQTSIENLKEIPISVKNWHQHHAA</sequence>
<keyword evidence="3" id="KW-0808">Transferase</keyword>
<dbReference type="KEGG" id="mtar:DF168_00922"/>
<feature type="domain" description="Uroporphyrinogen decarboxylase (URO-D)" evidence="7">
    <location>
        <begin position="12"/>
        <end position="340"/>
    </location>
</feature>
<comment type="cofactor">
    <cofactor evidence="1">
        <name>Zn(2+)</name>
        <dbReference type="ChEBI" id="CHEBI:29105"/>
    </cofactor>
</comment>
<dbReference type="InterPro" id="IPR006360">
    <property type="entry name" value="Mtase_MtaA_CmuA"/>
</dbReference>
<dbReference type="NCBIfam" id="TIGR01463">
    <property type="entry name" value="mtaA_cmuA"/>
    <property type="match status" value="1"/>
</dbReference>
<evidence type="ECO:0000256" key="1">
    <source>
        <dbReference type="ARBA" id="ARBA00001947"/>
    </source>
</evidence>
<dbReference type="GO" id="GO:0006779">
    <property type="term" value="P:porphyrin-containing compound biosynthetic process"/>
    <property type="evidence" value="ECO:0007669"/>
    <property type="project" value="InterPro"/>
</dbReference>
<dbReference type="InterPro" id="IPR052024">
    <property type="entry name" value="Methanogen_methyltrans"/>
</dbReference>
<evidence type="ECO:0000256" key="2">
    <source>
        <dbReference type="ARBA" id="ARBA00022603"/>
    </source>
</evidence>
<protein>
    <submittedName>
        <fullName evidence="8">Uroporphyrinogen decarboxylase</fullName>
        <ecNumber evidence="8">4.1.1.37</ecNumber>
    </submittedName>
</protein>
<name>A0A2Z4AFH2_9BACT</name>
<evidence type="ECO:0000313" key="9">
    <source>
        <dbReference type="Proteomes" id="UP000247465"/>
    </source>
</evidence>